<evidence type="ECO:0000313" key="6">
    <source>
        <dbReference type="EMBL" id="QBE99630.1"/>
    </source>
</evidence>
<name>A0A4P6M771_9FIRM</name>
<dbReference type="Proteomes" id="UP000289794">
    <property type="component" value="Chromosome"/>
</dbReference>
<evidence type="ECO:0000256" key="3">
    <source>
        <dbReference type="ARBA" id="ARBA00022729"/>
    </source>
</evidence>
<dbReference type="EMBL" id="CP035945">
    <property type="protein sequence ID" value="QBE99630.1"/>
    <property type="molecule type" value="Genomic_DNA"/>
</dbReference>
<dbReference type="Pfam" id="PF13407">
    <property type="entry name" value="Peripla_BP_4"/>
    <property type="match status" value="1"/>
</dbReference>
<organism evidence="6 7">
    <name type="scientific">Blautia producta</name>
    <dbReference type="NCBI Taxonomy" id="33035"/>
    <lineage>
        <taxon>Bacteria</taxon>
        <taxon>Bacillati</taxon>
        <taxon>Bacillota</taxon>
        <taxon>Clostridia</taxon>
        <taxon>Lachnospirales</taxon>
        <taxon>Lachnospiraceae</taxon>
        <taxon>Blautia</taxon>
    </lineage>
</organism>
<evidence type="ECO:0000256" key="4">
    <source>
        <dbReference type="SAM" id="Phobius"/>
    </source>
</evidence>
<evidence type="ECO:0000259" key="5">
    <source>
        <dbReference type="Pfam" id="PF13407"/>
    </source>
</evidence>
<dbReference type="SUPFAM" id="SSF53822">
    <property type="entry name" value="Periplasmic binding protein-like I"/>
    <property type="match status" value="1"/>
</dbReference>
<evidence type="ECO:0000313" key="7">
    <source>
        <dbReference type="Proteomes" id="UP000289794"/>
    </source>
</evidence>
<dbReference type="Gene3D" id="3.40.50.2300">
    <property type="match status" value="2"/>
</dbReference>
<evidence type="ECO:0000256" key="1">
    <source>
        <dbReference type="ARBA" id="ARBA00004196"/>
    </source>
</evidence>
<gene>
    <name evidence="6" type="ORF">PMF13cell1_05209</name>
</gene>
<feature type="transmembrane region" description="Helical" evidence="4">
    <location>
        <begin position="7"/>
        <end position="27"/>
    </location>
</feature>
<feature type="domain" description="Periplasmic binding protein" evidence="5">
    <location>
        <begin position="39"/>
        <end position="288"/>
    </location>
</feature>
<proteinExistence type="inferred from homology"/>
<sequence>MKNSKRLFILIEAVLAVMVVIAASIMLRERNGKALEKVSVIIQDSDDNQWSAFKYGLRMAAEDQKIEMFVVSTGGGLTAEEAKSMIEREIENGADAVIVQPVPGADTEKMLRNMEKKIPVMLVGCAASKEKGASVLPTTEPDHYAMGTALAEELLKDYNGNINGKTLGILSEAADSEAAVNREKGFRDALRDTGAVVSWSVYDSFEETEENLLVAHPRVDLVVALDDNSLTTAGKMAAAKNLHGALVYGIGNSTEAIYYLDTGFAECLVVPDEFNVGYQSLTEAAESLKHSFHKMQDRTVSYTVIRRDTLFSKENQEVLFTMSQ</sequence>
<dbReference type="PANTHER" id="PTHR46847:SF1">
    <property type="entry name" value="D-ALLOSE-BINDING PERIPLASMIC PROTEIN-RELATED"/>
    <property type="match status" value="1"/>
</dbReference>
<dbReference type="KEGG" id="bpro:PMF13cell1_05209"/>
<reference evidence="6 7" key="1">
    <citation type="submission" date="2019-01" db="EMBL/GenBank/DDBJ databases">
        <title>PMF-metabolizing Aryl O-demethylase.</title>
        <authorList>
            <person name="Kim M."/>
        </authorList>
    </citation>
    <scope>NUCLEOTIDE SEQUENCE [LARGE SCALE GENOMIC DNA]</scope>
    <source>
        <strain evidence="6 7">PMF1</strain>
    </source>
</reference>
<comment type="similarity">
    <text evidence="2">Belongs to the bacterial solute-binding protein 2 family.</text>
</comment>
<comment type="subcellular location">
    <subcellularLocation>
        <location evidence="1">Cell envelope</location>
    </subcellularLocation>
</comment>
<keyword evidence="4" id="KW-1133">Transmembrane helix</keyword>
<dbReference type="AlphaFoldDB" id="A0A4P6M771"/>
<dbReference type="InterPro" id="IPR025997">
    <property type="entry name" value="SBP_2_dom"/>
</dbReference>
<dbReference type="GO" id="GO:0030246">
    <property type="term" value="F:carbohydrate binding"/>
    <property type="evidence" value="ECO:0007669"/>
    <property type="project" value="UniProtKB-ARBA"/>
</dbReference>
<dbReference type="InterPro" id="IPR028082">
    <property type="entry name" value="Peripla_BP_I"/>
</dbReference>
<dbReference type="PANTHER" id="PTHR46847">
    <property type="entry name" value="D-ALLOSE-BINDING PERIPLASMIC PROTEIN-RELATED"/>
    <property type="match status" value="1"/>
</dbReference>
<keyword evidence="4" id="KW-0472">Membrane</keyword>
<dbReference type="RefSeq" id="WP_130182635.1">
    <property type="nucleotide sequence ID" value="NZ_CP035945.1"/>
</dbReference>
<evidence type="ECO:0000256" key="2">
    <source>
        <dbReference type="ARBA" id="ARBA00007639"/>
    </source>
</evidence>
<protein>
    <recommendedName>
        <fullName evidence="5">Periplasmic binding protein domain-containing protein</fullName>
    </recommendedName>
</protein>
<dbReference type="GO" id="GO:0030313">
    <property type="term" value="C:cell envelope"/>
    <property type="evidence" value="ECO:0007669"/>
    <property type="project" value="UniProtKB-SubCell"/>
</dbReference>
<keyword evidence="4" id="KW-0812">Transmembrane</keyword>
<keyword evidence="3" id="KW-0732">Signal</keyword>
<accession>A0A4P6M771</accession>